<sequence length="702" mass="75085">MFQQALSWKEQLDEWGKTISAINGLINQVMGTVKGGISAFTPSANIPSGLTSNPLNISQTAGQIAKLFMQPSDSVTGSHDDAKRRGSVISQGYVDGLATALEARSKLEKTPEEIKKIAEVIEKGRSSGLTSGNEAENVRSDFASMNQARLGMLQALQNATNLGVTLNTTESYEAIGTLGPDTTAAKSSWGTASAPASPYGSAEQGLAKTQSSGIGAKDATHAMRASSDQAFQRYDNLVERANQIHNAATSYVGMMATVALNQETIAHYELSRNMASQQRAIVSSGLALFYADANEAFNRMAVQSVGEDGMSGLNPYQWADSFAQQPAAQMGQDAIVSTALLNPSAYGTTICEDETLSEGGDGGSTKKVAKFKVPPAVNAAKSVIGIYLNPEKLMCGELLAKWLSLPQEPVFDVYNDQAKAEVYGPDVNRTTTTDEAATKAAREELFRDNPNAGMEQAMKYWINLQKRSLWYYDFACGTTLAADPADQGQCEVYDRNANPNARAGGAQGVINNLYRAIDTMIATINDPEVTLVLQTPELQGRAPVDITRYDNVRSEIDQLIGAAGQARTQVNEAVMAEPMYAQRDASLRNVAIAMREDTGFQRWTNTATDGATPNTSECGNGPCWGLGIADWNSPVTISGYVAPMPQPSPALSVTSPAIDCSNPAEAVYCQPVQNPGTPYPVRPQTAFQPTVMIAPPYIGQQR</sequence>
<reference evidence="2" key="1">
    <citation type="journal article" date="2019" name="Int. J. Syst. Evol. Microbiol.">
        <title>The Global Catalogue of Microorganisms (GCM) 10K type strain sequencing project: providing services to taxonomists for standard genome sequencing and annotation.</title>
        <authorList>
            <consortium name="The Broad Institute Genomics Platform"/>
            <consortium name="The Broad Institute Genome Sequencing Center for Infectious Disease"/>
            <person name="Wu L."/>
            <person name="Ma J."/>
        </authorList>
    </citation>
    <scope>NUCLEOTIDE SEQUENCE [LARGE SCALE GENOMIC DNA]</scope>
    <source>
        <strain evidence="2">CCUG 43117</strain>
    </source>
</reference>
<protein>
    <submittedName>
        <fullName evidence="1">Uncharacterized protein</fullName>
    </submittedName>
</protein>
<accession>A0ABW0P5V6</accession>
<keyword evidence="2" id="KW-1185">Reference proteome</keyword>
<evidence type="ECO:0000313" key="1">
    <source>
        <dbReference type="EMBL" id="MFC5507840.1"/>
    </source>
</evidence>
<proteinExistence type="predicted"/>
<organism evidence="1 2">
    <name type="scientific">Bosea massiliensis</name>
    <dbReference type="NCBI Taxonomy" id="151419"/>
    <lineage>
        <taxon>Bacteria</taxon>
        <taxon>Pseudomonadati</taxon>
        <taxon>Pseudomonadota</taxon>
        <taxon>Alphaproteobacteria</taxon>
        <taxon>Hyphomicrobiales</taxon>
        <taxon>Boseaceae</taxon>
        <taxon>Bosea</taxon>
    </lineage>
</organism>
<dbReference type="EMBL" id="JBHSLU010000073">
    <property type="protein sequence ID" value="MFC5507840.1"/>
    <property type="molecule type" value="Genomic_DNA"/>
</dbReference>
<name>A0ABW0P5V6_9HYPH</name>
<dbReference type="Proteomes" id="UP001596060">
    <property type="component" value="Unassembled WGS sequence"/>
</dbReference>
<evidence type="ECO:0000313" key="2">
    <source>
        <dbReference type="Proteomes" id="UP001596060"/>
    </source>
</evidence>
<dbReference type="RefSeq" id="WP_377817577.1">
    <property type="nucleotide sequence ID" value="NZ_JBHSLU010000073.1"/>
</dbReference>
<gene>
    <name evidence="1" type="ORF">ACFPN9_21580</name>
</gene>
<comment type="caution">
    <text evidence="1">The sequence shown here is derived from an EMBL/GenBank/DDBJ whole genome shotgun (WGS) entry which is preliminary data.</text>
</comment>